<evidence type="ECO:0000313" key="6">
    <source>
        <dbReference type="EMBL" id="ASV74425.1"/>
    </source>
</evidence>
<dbReference type="EMBL" id="CP018477">
    <property type="protein sequence ID" value="ASV74425.1"/>
    <property type="molecule type" value="Genomic_DNA"/>
</dbReference>
<evidence type="ECO:0000256" key="2">
    <source>
        <dbReference type="ARBA" id="ARBA00006906"/>
    </source>
</evidence>
<dbReference type="Pfam" id="PF01081">
    <property type="entry name" value="Aldolase"/>
    <property type="match status" value="1"/>
</dbReference>
<dbReference type="PANTHER" id="PTHR30246:SF1">
    <property type="entry name" value="2-DEHYDRO-3-DEOXY-6-PHOSPHOGALACTONATE ALDOLASE-RELATED"/>
    <property type="match status" value="1"/>
</dbReference>
<keyword evidence="7" id="KW-1185">Reference proteome</keyword>
<dbReference type="GO" id="GO:0016829">
    <property type="term" value="F:lyase activity"/>
    <property type="evidence" value="ECO:0007669"/>
    <property type="project" value="UniProtKB-KW"/>
</dbReference>
<dbReference type="InterPro" id="IPR013785">
    <property type="entry name" value="Aldolase_TIM"/>
</dbReference>
<comment type="similarity">
    <text evidence="2">Belongs to the KHG/KDPG aldolase family.</text>
</comment>
<accession>A0A286REN1</accession>
<dbReference type="RefSeq" id="WP_095414752.1">
    <property type="nucleotide sequence ID" value="NZ_CP018477.1"/>
</dbReference>
<reference evidence="6 7" key="1">
    <citation type="journal article" name="Front. Microbiol.">
        <title>Sugar Metabolism of the First Thermophilic Planctomycete Thermogutta terrifontis: Comparative Genomic and Transcriptomic Approaches.</title>
        <authorList>
            <person name="Elcheninov A.G."/>
            <person name="Menzel P."/>
            <person name="Gudbergsdottir S.R."/>
            <person name="Slesarev A.I."/>
            <person name="Kadnikov V.V."/>
            <person name="Krogh A."/>
            <person name="Bonch-Osmolovskaya E.A."/>
            <person name="Peng X."/>
            <person name="Kublanov I.V."/>
        </authorList>
    </citation>
    <scope>NUCLEOTIDE SEQUENCE [LARGE SCALE GENOMIC DNA]</scope>
    <source>
        <strain evidence="6 7">R1</strain>
    </source>
</reference>
<dbReference type="CDD" id="cd00452">
    <property type="entry name" value="KDPG_aldolase"/>
    <property type="match status" value="1"/>
</dbReference>
<dbReference type="Proteomes" id="UP000215086">
    <property type="component" value="Chromosome"/>
</dbReference>
<evidence type="ECO:0000313" key="7">
    <source>
        <dbReference type="Proteomes" id="UP000215086"/>
    </source>
</evidence>
<name>A0A286REN1_9BACT</name>
<dbReference type="Gene3D" id="3.20.20.70">
    <property type="entry name" value="Aldolase class I"/>
    <property type="match status" value="1"/>
</dbReference>
<dbReference type="NCBIfam" id="TIGR01182">
    <property type="entry name" value="eda"/>
    <property type="match status" value="1"/>
</dbReference>
<dbReference type="KEGG" id="ttf:THTE_1823"/>
<gene>
    <name evidence="6" type="ORF">THTE_1823</name>
</gene>
<evidence type="ECO:0000256" key="4">
    <source>
        <dbReference type="ARBA" id="ARBA00023239"/>
    </source>
</evidence>
<evidence type="ECO:0000256" key="5">
    <source>
        <dbReference type="ARBA" id="ARBA00023277"/>
    </source>
</evidence>
<dbReference type="AlphaFoldDB" id="A0A286REN1"/>
<keyword evidence="5" id="KW-0119">Carbohydrate metabolism</keyword>
<organism evidence="6 7">
    <name type="scientific">Thermogutta terrifontis</name>
    <dbReference type="NCBI Taxonomy" id="1331910"/>
    <lineage>
        <taxon>Bacteria</taxon>
        <taxon>Pseudomonadati</taxon>
        <taxon>Planctomycetota</taxon>
        <taxon>Planctomycetia</taxon>
        <taxon>Pirellulales</taxon>
        <taxon>Thermoguttaceae</taxon>
        <taxon>Thermogutta</taxon>
    </lineage>
</organism>
<dbReference type="OrthoDB" id="9802667at2"/>
<keyword evidence="4" id="KW-0456">Lyase</keyword>
<comment type="subunit">
    <text evidence="3">Homotrimer.</text>
</comment>
<evidence type="ECO:0000256" key="3">
    <source>
        <dbReference type="ARBA" id="ARBA00011233"/>
    </source>
</evidence>
<comment type="pathway">
    <text evidence="1">Carbohydrate acid metabolism.</text>
</comment>
<sequence>MSAVLTRILDCGVVAVMRSDRGDVLADVAERLAAGGVIAIEVTFTVPQAHRVLESVASRLGDRIVLGAGTVLDPETARIAILSGAEFIVSPTLNVAVIEMCKRYGKLVFPGAFTPTEILTAWQAGADIVKVFPADVGGPAYFKAIHGPLPSIRLMPTGGVDLDTAADFIRAGACALGVGTALVRPQLVRAGNLGEIESLARQFVEIVRQARSESAQRG</sequence>
<dbReference type="SUPFAM" id="SSF51569">
    <property type="entry name" value="Aldolase"/>
    <property type="match status" value="1"/>
</dbReference>
<dbReference type="InterPro" id="IPR000887">
    <property type="entry name" value="Aldlse_KDPG_KHG"/>
</dbReference>
<dbReference type="PANTHER" id="PTHR30246">
    <property type="entry name" value="2-KETO-3-DEOXY-6-PHOSPHOGLUCONATE ALDOLASE"/>
    <property type="match status" value="1"/>
</dbReference>
<evidence type="ECO:0000256" key="1">
    <source>
        <dbReference type="ARBA" id="ARBA00004761"/>
    </source>
</evidence>
<protein>
    <submittedName>
        <fullName evidence="6">4-Hydroxy-2-oxoglutarate aldolase / 2-dehydro-3-deoxyphosphogluconate aldolase</fullName>
    </submittedName>
</protein>
<proteinExistence type="inferred from homology"/>